<protein>
    <submittedName>
        <fullName evidence="2 4">Uncharacterized protein</fullName>
    </submittedName>
</protein>
<reference evidence="4" key="3">
    <citation type="submission" date="2025-04" db="UniProtKB">
        <authorList>
            <consortium name="RefSeq"/>
        </authorList>
    </citation>
    <scope>IDENTIFICATION</scope>
    <source>
        <strain evidence="4">CBS 304.34</strain>
    </source>
</reference>
<dbReference type="Proteomes" id="UP000504636">
    <property type="component" value="Unplaced"/>
</dbReference>
<evidence type="ECO:0000313" key="3">
    <source>
        <dbReference type="Proteomes" id="UP000504636"/>
    </source>
</evidence>
<dbReference type="GeneID" id="54465813"/>
<accession>A0A6A6Z645</accession>
<proteinExistence type="predicted"/>
<reference evidence="2 4" key="1">
    <citation type="journal article" date="2020" name="Stud. Mycol.">
        <title>101 Dothideomycetes genomes: a test case for predicting lifestyles and emergence of pathogens.</title>
        <authorList>
            <person name="Haridas S."/>
            <person name="Albert R."/>
            <person name="Binder M."/>
            <person name="Bloem J."/>
            <person name="Labutti K."/>
            <person name="Salamov A."/>
            <person name="Andreopoulos B."/>
            <person name="Baker S."/>
            <person name="Barry K."/>
            <person name="Bills G."/>
            <person name="Bluhm B."/>
            <person name="Cannon C."/>
            <person name="Castanera R."/>
            <person name="Culley D."/>
            <person name="Daum C."/>
            <person name="Ezra D."/>
            <person name="Gonzalez J."/>
            <person name="Henrissat B."/>
            <person name="Kuo A."/>
            <person name="Liang C."/>
            <person name="Lipzen A."/>
            <person name="Lutzoni F."/>
            <person name="Magnuson J."/>
            <person name="Mondo S."/>
            <person name="Nolan M."/>
            <person name="Ohm R."/>
            <person name="Pangilinan J."/>
            <person name="Park H.-J."/>
            <person name="Ramirez L."/>
            <person name="Alfaro M."/>
            <person name="Sun H."/>
            <person name="Tritt A."/>
            <person name="Yoshinaga Y."/>
            <person name="Zwiers L.-H."/>
            <person name="Turgeon B."/>
            <person name="Goodwin S."/>
            <person name="Spatafora J."/>
            <person name="Crous P."/>
            <person name="Grigoriev I."/>
        </authorList>
    </citation>
    <scope>NUCLEOTIDE SEQUENCE</scope>
    <source>
        <strain evidence="2 4">CBS 304.34</strain>
    </source>
</reference>
<organism evidence="2">
    <name type="scientific">Mytilinidion resinicola</name>
    <dbReference type="NCBI Taxonomy" id="574789"/>
    <lineage>
        <taxon>Eukaryota</taxon>
        <taxon>Fungi</taxon>
        <taxon>Dikarya</taxon>
        <taxon>Ascomycota</taxon>
        <taxon>Pezizomycotina</taxon>
        <taxon>Dothideomycetes</taxon>
        <taxon>Pleosporomycetidae</taxon>
        <taxon>Mytilinidiales</taxon>
        <taxon>Mytilinidiaceae</taxon>
        <taxon>Mytilinidion</taxon>
    </lineage>
</organism>
<keyword evidence="3" id="KW-1185">Reference proteome</keyword>
<evidence type="ECO:0000256" key="1">
    <source>
        <dbReference type="SAM" id="MobiDB-lite"/>
    </source>
</evidence>
<reference evidence="4" key="2">
    <citation type="submission" date="2020-04" db="EMBL/GenBank/DDBJ databases">
        <authorList>
            <consortium name="NCBI Genome Project"/>
        </authorList>
    </citation>
    <scope>NUCLEOTIDE SEQUENCE</scope>
    <source>
        <strain evidence="4">CBS 304.34</strain>
    </source>
</reference>
<dbReference type="AlphaFoldDB" id="A0A6A6Z645"/>
<feature type="region of interest" description="Disordered" evidence="1">
    <location>
        <begin position="68"/>
        <end position="111"/>
    </location>
</feature>
<evidence type="ECO:0000313" key="4">
    <source>
        <dbReference type="RefSeq" id="XP_033583252.1"/>
    </source>
</evidence>
<evidence type="ECO:0000313" key="2">
    <source>
        <dbReference type="EMBL" id="KAF2816288.1"/>
    </source>
</evidence>
<gene>
    <name evidence="2 4" type="ORF">BDZ99DRAFT_514885</name>
</gene>
<dbReference type="EMBL" id="MU003693">
    <property type="protein sequence ID" value="KAF2816288.1"/>
    <property type="molecule type" value="Genomic_DNA"/>
</dbReference>
<dbReference type="RefSeq" id="XP_033583252.1">
    <property type="nucleotide sequence ID" value="XM_033724920.1"/>
</dbReference>
<sequence>MPTASQAQADARQTAGLLGMESRFSRSDRQVARWTQCMFSMFQLARSQNSRAHPRALVTGATHLAPDKCISRRTPGISPGHRHGHEHDRPESSVAKRPAHASNTTDQPADSGYYALGAVLETAEATKTPTPTCREWCACGRTGDVLHVR</sequence>
<name>A0A6A6Z645_9PEZI</name>